<feature type="domain" description="ABC transmembrane type-1" evidence="9">
    <location>
        <begin position="22"/>
        <end position="222"/>
    </location>
</feature>
<evidence type="ECO:0000313" key="10">
    <source>
        <dbReference type="EMBL" id="MFC0633097.1"/>
    </source>
</evidence>
<feature type="transmembrane region" description="Helical" evidence="8">
    <location>
        <begin position="358"/>
        <end position="379"/>
    </location>
</feature>
<protein>
    <submittedName>
        <fullName evidence="10">ABC transporter permease</fullName>
    </submittedName>
</protein>
<evidence type="ECO:0000256" key="5">
    <source>
        <dbReference type="ARBA" id="ARBA00022692"/>
    </source>
</evidence>
<comment type="caution">
    <text evidence="10">The sequence shown here is derived from an EMBL/GenBank/DDBJ whole genome shotgun (WGS) entry which is preliminary data.</text>
</comment>
<name>A0ABV6R274_9CAUL</name>
<feature type="transmembrane region" description="Helical" evidence="8">
    <location>
        <begin position="26"/>
        <end position="48"/>
    </location>
</feature>
<feature type="domain" description="ABC transmembrane type-1" evidence="9">
    <location>
        <begin position="291"/>
        <end position="483"/>
    </location>
</feature>
<feature type="transmembrane region" description="Helical" evidence="8">
    <location>
        <begin position="328"/>
        <end position="352"/>
    </location>
</feature>
<feature type="transmembrane region" description="Helical" evidence="8">
    <location>
        <begin position="205"/>
        <end position="223"/>
    </location>
</feature>
<feature type="transmembrane region" description="Helical" evidence="8">
    <location>
        <begin position="462"/>
        <end position="483"/>
    </location>
</feature>
<feature type="transmembrane region" description="Helical" evidence="8">
    <location>
        <begin position="244"/>
        <end position="275"/>
    </location>
</feature>
<evidence type="ECO:0000256" key="2">
    <source>
        <dbReference type="ARBA" id="ARBA00022448"/>
    </source>
</evidence>
<feature type="transmembrane region" description="Helical" evidence="8">
    <location>
        <begin position="57"/>
        <end position="78"/>
    </location>
</feature>
<dbReference type="InterPro" id="IPR035906">
    <property type="entry name" value="MetI-like_sf"/>
</dbReference>
<keyword evidence="11" id="KW-1185">Reference proteome</keyword>
<sequence>MVAAALRPGAADIAAADVARYAATSAALVVLVAVIAGGLGAVAAWLVAMHRFPGRGLFTWALALPLAAPAFAVAYGYADLLDVAGPFRTFLRAEAGFDLPLSLRSLWGAALVLGLAFYPYTYLTLRAALEAQAAQAVEAARTLGAGPWRAFAGVALPMAWPALAAGLSLTVMETLADYGAVQFLNVQTLTTGVVRAWSVYGSPAAAARFALPLLATAALLIWIERASRGKRRYGRAGQRPFQPARLTGLAALAATLFCTLLLAFALLIPATWLFLSALEIEPAWSRLVPAAVRTLTLGVGGAAATVLLATLLALTLARLGPVGRAVSLGYATPGAVMAIGLLAPAAVVWSVAPGAASGFGWGVALLIYAYAARLAAAALEPVEAGLLRATPSMVGAARLLGRSETAAAFGVRLPAARGAVFTALIIVFVDVLKELPATLILRPFDFDTLAVLASNYAQDERLAQAGPPSLMIILLALPGVMWLSRRVAAGRPGPT</sequence>
<dbReference type="Gene3D" id="1.10.3720.10">
    <property type="entry name" value="MetI-like"/>
    <property type="match status" value="2"/>
</dbReference>
<reference evidence="10 11" key="1">
    <citation type="submission" date="2024-09" db="EMBL/GenBank/DDBJ databases">
        <authorList>
            <person name="Sun Q."/>
            <person name="Mori K."/>
        </authorList>
    </citation>
    <scope>NUCLEOTIDE SEQUENCE [LARGE SCALE GENOMIC DNA]</scope>
    <source>
        <strain evidence="10 11">NCAIM B.02621</strain>
    </source>
</reference>
<organism evidence="10 11">
    <name type="scientific">Brevundimonas balnearis</name>
    <dbReference type="NCBI Taxonomy" id="1572858"/>
    <lineage>
        <taxon>Bacteria</taxon>
        <taxon>Pseudomonadati</taxon>
        <taxon>Pseudomonadota</taxon>
        <taxon>Alphaproteobacteria</taxon>
        <taxon>Caulobacterales</taxon>
        <taxon>Caulobacteraceae</taxon>
        <taxon>Brevundimonas</taxon>
    </lineage>
</organism>
<dbReference type="EMBL" id="JBHLSW010000003">
    <property type="protein sequence ID" value="MFC0633097.1"/>
    <property type="molecule type" value="Genomic_DNA"/>
</dbReference>
<comment type="similarity">
    <text evidence="8">Belongs to the binding-protein-dependent transport system permease family.</text>
</comment>
<keyword evidence="6 8" id="KW-1133">Transmembrane helix</keyword>
<accession>A0ABV6R274</accession>
<keyword evidence="2 8" id="KW-0813">Transport</keyword>
<evidence type="ECO:0000256" key="7">
    <source>
        <dbReference type="ARBA" id="ARBA00023136"/>
    </source>
</evidence>
<evidence type="ECO:0000313" key="11">
    <source>
        <dbReference type="Proteomes" id="UP001589906"/>
    </source>
</evidence>
<evidence type="ECO:0000256" key="3">
    <source>
        <dbReference type="ARBA" id="ARBA00022475"/>
    </source>
</evidence>
<dbReference type="RefSeq" id="WP_376834625.1">
    <property type="nucleotide sequence ID" value="NZ_JBHLSW010000003.1"/>
</dbReference>
<evidence type="ECO:0000259" key="9">
    <source>
        <dbReference type="PROSITE" id="PS50928"/>
    </source>
</evidence>
<gene>
    <name evidence="10" type="ORF">ACFFGE_04285</name>
</gene>
<dbReference type="PANTHER" id="PTHR43357">
    <property type="entry name" value="INNER MEMBRANE ABC TRANSPORTER PERMEASE PROTEIN YDCV"/>
    <property type="match status" value="1"/>
</dbReference>
<dbReference type="SUPFAM" id="SSF161098">
    <property type="entry name" value="MetI-like"/>
    <property type="match status" value="2"/>
</dbReference>
<feature type="transmembrane region" description="Helical" evidence="8">
    <location>
        <begin position="106"/>
        <end position="129"/>
    </location>
</feature>
<keyword evidence="5 8" id="KW-0812">Transmembrane</keyword>
<dbReference type="CDD" id="cd06261">
    <property type="entry name" value="TM_PBP2"/>
    <property type="match status" value="1"/>
</dbReference>
<dbReference type="Pfam" id="PF00528">
    <property type="entry name" value="BPD_transp_1"/>
    <property type="match status" value="2"/>
</dbReference>
<proteinExistence type="inferred from homology"/>
<comment type="subcellular location">
    <subcellularLocation>
        <location evidence="1">Cell inner membrane</location>
        <topology evidence="1">Multi-pass membrane protein</topology>
    </subcellularLocation>
    <subcellularLocation>
        <location evidence="8">Cell membrane</location>
        <topology evidence="8">Multi-pass membrane protein</topology>
    </subcellularLocation>
</comment>
<evidence type="ECO:0000256" key="8">
    <source>
        <dbReference type="RuleBase" id="RU363032"/>
    </source>
</evidence>
<feature type="transmembrane region" description="Helical" evidence="8">
    <location>
        <begin position="419"/>
        <end position="442"/>
    </location>
</feature>
<feature type="transmembrane region" description="Helical" evidence="8">
    <location>
        <begin position="295"/>
        <end position="316"/>
    </location>
</feature>
<keyword evidence="3" id="KW-1003">Cell membrane</keyword>
<feature type="transmembrane region" description="Helical" evidence="8">
    <location>
        <begin position="150"/>
        <end position="172"/>
    </location>
</feature>
<evidence type="ECO:0000256" key="4">
    <source>
        <dbReference type="ARBA" id="ARBA00022519"/>
    </source>
</evidence>
<keyword evidence="4" id="KW-0997">Cell inner membrane</keyword>
<dbReference type="Proteomes" id="UP001589906">
    <property type="component" value="Unassembled WGS sequence"/>
</dbReference>
<dbReference type="PROSITE" id="PS50928">
    <property type="entry name" value="ABC_TM1"/>
    <property type="match status" value="2"/>
</dbReference>
<dbReference type="PANTHER" id="PTHR43357:SF3">
    <property type="entry name" value="FE(3+)-TRANSPORT SYSTEM PERMEASE PROTEIN FBPB 2"/>
    <property type="match status" value="1"/>
</dbReference>
<evidence type="ECO:0000256" key="1">
    <source>
        <dbReference type="ARBA" id="ARBA00004429"/>
    </source>
</evidence>
<evidence type="ECO:0000256" key="6">
    <source>
        <dbReference type="ARBA" id="ARBA00022989"/>
    </source>
</evidence>
<keyword evidence="7 8" id="KW-0472">Membrane</keyword>
<dbReference type="InterPro" id="IPR000515">
    <property type="entry name" value="MetI-like"/>
</dbReference>